<gene>
    <name evidence="2" type="ORF">PODLI_1B021974</name>
</gene>
<sequence>MQGKLLEEWLTRTQPLKSDPEGTAKRSRSIACSSNLMSRRDRMQLIECLHNIFMPACRNSYITSLRKWPQET</sequence>
<dbReference type="EMBL" id="OX395130">
    <property type="protein sequence ID" value="CAI5774876.1"/>
    <property type="molecule type" value="Genomic_DNA"/>
</dbReference>
<accession>A0AA35KAS2</accession>
<proteinExistence type="predicted"/>
<dbReference type="Proteomes" id="UP001178461">
    <property type="component" value="Chromosome 5"/>
</dbReference>
<protein>
    <submittedName>
        <fullName evidence="2">Uncharacterized protein</fullName>
    </submittedName>
</protein>
<feature type="compositionally biased region" description="Basic and acidic residues" evidence="1">
    <location>
        <begin position="1"/>
        <end position="10"/>
    </location>
</feature>
<keyword evidence="3" id="KW-1185">Reference proteome</keyword>
<evidence type="ECO:0000313" key="3">
    <source>
        <dbReference type="Proteomes" id="UP001178461"/>
    </source>
</evidence>
<reference evidence="2" key="1">
    <citation type="submission" date="2022-12" db="EMBL/GenBank/DDBJ databases">
        <authorList>
            <person name="Alioto T."/>
            <person name="Alioto T."/>
            <person name="Gomez Garrido J."/>
        </authorList>
    </citation>
    <scope>NUCLEOTIDE SEQUENCE</scope>
</reference>
<organism evidence="2 3">
    <name type="scientific">Podarcis lilfordi</name>
    <name type="common">Lilford's wall lizard</name>
    <dbReference type="NCBI Taxonomy" id="74358"/>
    <lineage>
        <taxon>Eukaryota</taxon>
        <taxon>Metazoa</taxon>
        <taxon>Chordata</taxon>
        <taxon>Craniata</taxon>
        <taxon>Vertebrata</taxon>
        <taxon>Euteleostomi</taxon>
        <taxon>Lepidosauria</taxon>
        <taxon>Squamata</taxon>
        <taxon>Bifurcata</taxon>
        <taxon>Unidentata</taxon>
        <taxon>Episquamata</taxon>
        <taxon>Laterata</taxon>
        <taxon>Lacertibaenia</taxon>
        <taxon>Lacertidae</taxon>
        <taxon>Podarcis</taxon>
    </lineage>
</organism>
<evidence type="ECO:0000313" key="2">
    <source>
        <dbReference type="EMBL" id="CAI5774876.1"/>
    </source>
</evidence>
<dbReference type="AlphaFoldDB" id="A0AA35KAS2"/>
<name>A0AA35KAS2_9SAUR</name>
<evidence type="ECO:0000256" key="1">
    <source>
        <dbReference type="SAM" id="MobiDB-lite"/>
    </source>
</evidence>
<feature type="region of interest" description="Disordered" evidence="1">
    <location>
        <begin position="1"/>
        <end position="30"/>
    </location>
</feature>